<dbReference type="SMART" id="SM00454">
    <property type="entry name" value="SAM"/>
    <property type="match status" value="1"/>
</dbReference>
<reference evidence="4 5" key="1">
    <citation type="journal article" date="2017" name="Nature">
        <title>The Apostasia genome and the evolution of orchids.</title>
        <authorList>
            <person name="Zhang G.Q."/>
            <person name="Liu K.W."/>
            <person name="Li Z."/>
            <person name="Lohaus R."/>
            <person name="Hsiao Y.Y."/>
            <person name="Niu S.C."/>
            <person name="Wang J.Y."/>
            <person name="Lin Y.C."/>
            <person name="Xu Q."/>
            <person name="Chen L.J."/>
            <person name="Yoshida K."/>
            <person name="Fujiwara S."/>
            <person name="Wang Z.W."/>
            <person name="Zhang Y.Q."/>
            <person name="Mitsuda N."/>
            <person name="Wang M."/>
            <person name="Liu G.H."/>
            <person name="Pecoraro L."/>
            <person name="Huang H.X."/>
            <person name="Xiao X.J."/>
            <person name="Lin M."/>
            <person name="Wu X.Y."/>
            <person name="Wu W.L."/>
            <person name="Chen Y.Y."/>
            <person name="Chang S.B."/>
            <person name="Sakamoto S."/>
            <person name="Ohme-Takagi M."/>
            <person name="Yagi M."/>
            <person name="Zeng S.J."/>
            <person name="Shen C.Y."/>
            <person name="Yeh C.M."/>
            <person name="Luo Y.B."/>
            <person name="Tsai W.C."/>
            <person name="Van de Peer Y."/>
            <person name="Liu Z.J."/>
        </authorList>
    </citation>
    <scope>NUCLEOTIDE SEQUENCE [LARGE SCALE GENOMIC DNA]</scope>
    <source>
        <strain evidence="5">cv. Shenzhen</strain>
        <tissue evidence="4">Stem</tissue>
    </source>
</reference>
<dbReference type="PANTHER" id="PTHR10627:SF69">
    <property type="entry name" value="PROTEIN BICAUDAL C"/>
    <property type="match status" value="1"/>
</dbReference>
<gene>
    <name evidence="4" type="ORF">AXF42_Ash003912</name>
</gene>
<proteinExistence type="predicted"/>
<keyword evidence="1" id="KW-0677">Repeat</keyword>
<dbReference type="InterPro" id="IPR001660">
    <property type="entry name" value="SAM"/>
</dbReference>
<dbReference type="Pfam" id="PF00536">
    <property type="entry name" value="SAM_1"/>
    <property type="match status" value="1"/>
</dbReference>
<dbReference type="SUPFAM" id="SSF47769">
    <property type="entry name" value="SAM/Pointed domain"/>
    <property type="match status" value="1"/>
</dbReference>
<feature type="region of interest" description="Disordered" evidence="2">
    <location>
        <begin position="1"/>
        <end position="22"/>
    </location>
</feature>
<protein>
    <recommendedName>
        <fullName evidence="3">SAM domain-containing protein</fullName>
    </recommendedName>
</protein>
<dbReference type="InterPro" id="IPR013761">
    <property type="entry name" value="SAM/pointed_sf"/>
</dbReference>
<accession>A0A2I0AIC0</accession>
<dbReference type="CDD" id="cd09487">
    <property type="entry name" value="SAM_superfamily"/>
    <property type="match status" value="1"/>
</dbReference>
<evidence type="ECO:0000256" key="2">
    <source>
        <dbReference type="SAM" id="MobiDB-lite"/>
    </source>
</evidence>
<feature type="domain" description="SAM" evidence="3">
    <location>
        <begin position="138"/>
        <end position="196"/>
    </location>
</feature>
<organism evidence="4 5">
    <name type="scientific">Apostasia shenzhenica</name>
    <dbReference type="NCBI Taxonomy" id="1088818"/>
    <lineage>
        <taxon>Eukaryota</taxon>
        <taxon>Viridiplantae</taxon>
        <taxon>Streptophyta</taxon>
        <taxon>Embryophyta</taxon>
        <taxon>Tracheophyta</taxon>
        <taxon>Spermatophyta</taxon>
        <taxon>Magnoliopsida</taxon>
        <taxon>Liliopsida</taxon>
        <taxon>Asparagales</taxon>
        <taxon>Orchidaceae</taxon>
        <taxon>Apostasioideae</taxon>
        <taxon>Apostasia</taxon>
    </lineage>
</organism>
<dbReference type="OrthoDB" id="539213at2759"/>
<dbReference type="PROSITE" id="PS50105">
    <property type="entry name" value="SAM_DOMAIN"/>
    <property type="match status" value="1"/>
</dbReference>
<sequence>MGGNRPAAASSGAGRDSHPINWFQASAPPQCPPWRHRQAANGCLLQRTIPPLQAPQRFHHCRRQTSHQKAARWWCRGYACAHGLVLPVQWVRRCGRGCSFEDRRLGGFERKMNTWRIRVSDEEEDQSEEGYRGWAGGVRSWLEGLGHGRYASLFEIHEVDDEVLLLLTMEDLKDMGINAVGSRRKMFCRIEKLRKNKGS</sequence>
<dbReference type="EMBL" id="KZ451980">
    <property type="protein sequence ID" value="PKA55275.1"/>
    <property type="molecule type" value="Genomic_DNA"/>
</dbReference>
<name>A0A2I0AIC0_9ASPA</name>
<dbReference type="Gene3D" id="1.10.150.50">
    <property type="entry name" value="Transcription Factor, Ets-1"/>
    <property type="match status" value="1"/>
</dbReference>
<evidence type="ECO:0000259" key="3">
    <source>
        <dbReference type="PROSITE" id="PS50105"/>
    </source>
</evidence>
<dbReference type="Proteomes" id="UP000236161">
    <property type="component" value="Unassembled WGS sequence"/>
</dbReference>
<evidence type="ECO:0000256" key="1">
    <source>
        <dbReference type="ARBA" id="ARBA00022737"/>
    </source>
</evidence>
<evidence type="ECO:0000313" key="5">
    <source>
        <dbReference type="Proteomes" id="UP000236161"/>
    </source>
</evidence>
<keyword evidence="5" id="KW-1185">Reference proteome</keyword>
<dbReference type="PANTHER" id="PTHR10627">
    <property type="entry name" value="SCP160"/>
    <property type="match status" value="1"/>
</dbReference>
<evidence type="ECO:0000313" key="4">
    <source>
        <dbReference type="EMBL" id="PKA55275.1"/>
    </source>
</evidence>
<dbReference type="AlphaFoldDB" id="A0A2I0AIC0"/>